<proteinExistence type="predicted"/>
<sequence>MEEDDLGLLESILSHANLLEFLSYSACSEAKLDARIVKCLTKSELFEGVDAADIWTFRLRMALQLNRTDFLREKMFAGVDWSMVPADFVEISLLEDKREFLQMLLESGFPLPKYINLDLILRLYQADYRSDAHVISCNIDLADFAVFVQFSVGLSEEVIHTPKPV</sequence>
<name>A0A3P7LX40_DIBLA</name>
<evidence type="ECO:0000313" key="1">
    <source>
        <dbReference type="EMBL" id="VDN10781.1"/>
    </source>
</evidence>
<dbReference type="Proteomes" id="UP000281553">
    <property type="component" value="Unassembled WGS sequence"/>
</dbReference>
<reference evidence="1 2" key="1">
    <citation type="submission" date="2018-11" db="EMBL/GenBank/DDBJ databases">
        <authorList>
            <consortium name="Pathogen Informatics"/>
        </authorList>
    </citation>
    <scope>NUCLEOTIDE SEQUENCE [LARGE SCALE GENOMIC DNA]</scope>
</reference>
<dbReference type="OrthoDB" id="310870at2759"/>
<dbReference type="AlphaFoldDB" id="A0A3P7LX40"/>
<evidence type="ECO:0000313" key="2">
    <source>
        <dbReference type="Proteomes" id="UP000281553"/>
    </source>
</evidence>
<organism evidence="1 2">
    <name type="scientific">Dibothriocephalus latus</name>
    <name type="common">Fish tapeworm</name>
    <name type="synonym">Diphyllobothrium latum</name>
    <dbReference type="NCBI Taxonomy" id="60516"/>
    <lineage>
        <taxon>Eukaryota</taxon>
        <taxon>Metazoa</taxon>
        <taxon>Spiralia</taxon>
        <taxon>Lophotrochozoa</taxon>
        <taxon>Platyhelminthes</taxon>
        <taxon>Cestoda</taxon>
        <taxon>Eucestoda</taxon>
        <taxon>Diphyllobothriidea</taxon>
        <taxon>Diphyllobothriidae</taxon>
        <taxon>Dibothriocephalus</taxon>
    </lineage>
</organism>
<accession>A0A3P7LX40</accession>
<protein>
    <submittedName>
        <fullName evidence="1">Uncharacterized protein</fullName>
    </submittedName>
</protein>
<gene>
    <name evidence="1" type="ORF">DILT_LOCUS6612</name>
</gene>
<keyword evidence="2" id="KW-1185">Reference proteome</keyword>
<dbReference type="EMBL" id="UYRU01049947">
    <property type="protein sequence ID" value="VDN10781.1"/>
    <property type="molecule type" value="Genomic_DNA"/>
</dbReference>